<dbReference type="Gene3D" id="3.10.450.50">
    <property type="match status" value="1"/>
</dbReference>
<dbReference type="SUPFAM" id="SSF54427">
    <property type="entry name" value="NTF2-like"/>
    <property type="match status" value="1"/>
</dbReference>
<proteinExistence type="predicted"/>
<dbReference type="InterPro" id="IPR032710">
    <property type="entry name" value="NTF2-like_dom_sf"/>
</dbReference>
<accession>A0A1D7QPG7</accession>
<dbReference type="Proteomes" id="UP000094313">
    <property type="component" value="Chromosome"/>
</dbReference>
<protein>
    <submittedName>
        <fullName evidence="1">DUF4440 domain-containing protein</fullName>
    </submittedName>
</protein>
<dbReference type="RefSeq" id="WP_069382231.1">
    <property type="nucleotide sequence ID" value="NZ_CP017141.1"/>
</dbReference>
<reference evidence="1 2" key="1">
    <citation type="submission" date="2016-08" db="EMBL/GenBank/DDBJ databases">
        <authorList>
            <person name="Seilhamer J.J."/>
        </authorList>
    </citation>
    <scope>NUCLEOTIDE SEQUENCE [LARGE SCALE GENOMIC DNA]</scope>
    <source>
        <strain evidence="1 2">DX4</strain>
    </source>
</reference>
<evidence type="ECO:0000313" key="1">
    <source>
        <dbReference type="EMBL" id="AOM80573.1"/>
    </source>
</evidence>
<organism evidence="1 2">
    <name type="scientific">Pedobacter steynii</name>
    <dbReference type="NCBI Taxonomy" id="430522"/>
    <lineage>
        <taxon>Bacteria</taxon>
        <taxon>Pseudomonadati</taxon>
        <taxon>Bacteroidota</taxon>
        <taxon>Sphingobacteriia</taxon>
        <taxon>Sphingobacteriales</taxon>
        <taxon>Sphingobacteriaceae</taxon>
        <taxon>Pedobacter</taxon>
    </lineage>
</organism>
<dbReference type="KEGG" id="psty:BFS30_01475"/>
<sequence length="153" mass="17466">MAILLFITLNLVTDKTLAQSQTDLSLDEAKREIASSNNLYFQAFVKGDSSIFINRYAEDCLIMVPNAKAMKGHRGALEFFKIAYDQIGLRDGEFITTMVYGLGNGYVAEEGIWKSYNKDHVLFDHGKFLVLWKKTDQGWKMFRDSFSSDNKLN</sequence>
<dbReference type="AlphaFoldDB" id="A0A1D7QPG7"/>
<keyword evidence="2" id="KW-1185">Reference proteome</keyword>
<evidence type="ECO:0000313" key="2">
    <source>
        <dbReference type="Proteomes" id="UP000094313"/>
    </source>
</evidence>
<dbReference type="EMBL" id="CP017141">
    <property type="protein sequence ID" value="AOM80573.1"/>
    <property type="molecule type" value="Genomic_DNA"/>
</dbReference>
<name>A0A1D7QPG7_9SPHI</name>
<gene>
    <name evidence="1" type="ORF">BFS30_01475</name>
</gene>